<protein>
    <submittedName>
        <fullName evidence="1">Uncharacterized protein</fullName>
    </submittedName>
</protein>
<proteinExistence type="predicted"/>
<organism evidence="1">
    <name type="scientific">Anatid alphaherpesvirus 2</name>
    <dbReference type="NCBI Taxonomy" id="3080522"/>
    <lineage>
        <taxon>Viruses</taxon>
        <taxon>Duplodnaviria</taxon>
        <taxon>Heunggongvirae</taxon>
        <taxon>Peploviricota</taxon>
        <taxon>Herviviricetes</taxon>
        <taxon>Herpesvirales</taxon>
        <taxon>Orthoherpesviridae</taxon>
        <taxon>Alphaherpesvirinae</taxon>
    </lineage>
</organism>
<reference evidence="1" key="1">
    <citation type="submission" date="2024-06" db="EMBL/GenBank/DDBJ databases">
        <title>Multidecadal high mortality disease events in Australian domestic geese associated with an alphaherpesvirus, designated Anatid alphaherpesvirus 2.</title>
        <authorList>
            <person name="Kelly-Bosma M."/>
            <person name="Neave M.J."/>
        </authorList>
    </citation>
    <scope>NUCLEOTIDE SEQUENCE</scope>
    <source>
        <strain evidence="1">ACDP 22-00165</strain>
    </source>
</reference>
<evidence type="ECO:0000313" key="1">
    <source>
        <dbReference type="EMBL" id="WOL23337.1"/>
    </source>
</evidence>
<name>A0AAU0K7F8_9ALPH</name>
<accession>A0AAU0K7F8</accession>
<sequence>MTDAYGVVSAPVMMTDPSLMLRGRLTGGWKGRNVTVRAGAAHQAVLWRIPDNGRMLDVFQGPIGSQKNHAWFYHIGIPWFVGTPVIPAEMLIFLADRCREEIIDAMAEASGTLKNVFDQFQPEGGITVQPAVLMERDLSSRDFTQTTVERFETAVYKRPSVMGVSINCGCDRPGQLQCLAYSRILEELINEAIGGDRLARADFECSTDGLFTKSIWCVSGPDFHWVSRPTDERVPRSMRGERYVSRWYVRERRV</sequence>
<dbReference type="EMBL" id="OR540300">
    <property type="protein sequence ID" value="WOL23337.1"/>
    <property type="molecule type" value="Genomic_DNA"/>
</dbReference>